<sequence>MSVNHNASGNSSPDTEENKLGFSVYIISGVSPCQTRACSPPRARQARATINTSRLVNNVFSLQDARSELIRNTVNFLRVLLFTDVPVCCNFRRAPVPLNIPATAEEGGAYVSELANYPK</sequence>
<proteinExistence type="predicted"/>
<comment type="caution">
    <text evidence="1">The sequence shown here is derived from an EMBL/GenBank/DDBJ whole genome shotgun (WGS) entry which is preliminary data.</text>
</comment>
<organism evidence="1 2">
    <name type="scientific">Batillaria attramentaria</name>
    <dbReference type="NCBI Taxonomy" id="370345"/>
    <lineage>
        <taxon>Eukaryota</taxon>
        <taxon>Metazoa</taxon>
        <taxon>Spiralia</taxon>
        <taxon>Lophotrochozoa</taxon>
        <taxon>Mollusca</taxon>
        <taxon>Gastropoda</taxon>
        <taxon>Caenogastropoda</taxon>
        <taxon>Sorbeoconcha</taxon>
        <taxon>Cerithioidea</taxon>
        <taxon>Batillariidae</taxon>
        <taxon>Batillaria</taxon>
    </lineage>
</organism>
<evidence type="ECO:0000313" key="2">
    <source>
        <dbReference type="Proteomes" id="UP001519460"/>
    </source>
</evidence>
<evidence type="ECO:0000313" key="1">
    <source>
        <dbReference type="EMBL" id="KAK7495943.1"/>
    </source>
</evidence>
<name>A0ABD0L9S2_9CAEN</name>
<protein>
    <submittedName>
        <fullName evidence="1">Uncharacterized protein</fullName>
    </submittedName>
</protein>
<gene>
    <name evidence="1" type="ORF">BaRGS_00012933</name>
</gene>
<keyword evidence="2" id="KW-1185">Reference proteome</keyword>
<reference evidence="1 2" key="1">
    <citation type="journal article" date="2023" name="Sci. Data">
        <title>Genome assembly of the Korean intertidal mud-creeper Batillaria attramentaria.</title>
        <authorList>
            <person name="Patra A.K."/>
            <person name="Ho P.T."/>
            <person name="Jun S."/>
            <person name="Lee S.J."/>
            <person name="Kim Y."/>
            <person name="Won Y.J."/>
        </authorList>
    </citation>
    <scope>NUCLEOTIDE SEQUENCE [LARGE SCALE GENOMIC DNA]</scope>
    <source>
        <strain evidence="1">Wonlab-2016</strain>
    </source>
</reference>
<accession>A0ABD0L9S2</accession>
<dbReference type="EMBL" id="JACVVK020000071">
    <property type="protein sequence ID" value="KAK7495943.1"/>
    <property type="molecule type" value="Genomic_DNA"/>
</dbReference>
<dbReference type="AlphaFoldDB" id="A0ABD0L9S2"/>
<dbReference type="Proteomes" id="UP001519460">
    <property type="component" value="Unassembled WGS sequence"/>
</dbReference>